<comment type="caution">
    <text evidence="1">The sequence shown here is derived from an EMBL/GenBank/DDBJ whole genome shotgun (WGS) entry which is preliminary data.</text>
</comment>
<protein>
    <submittedName>
        <fullName evidence="1">Uncharacterized protein</fullName>
    </submittedName>
</protein>
<dbReference type="OrthoDB" id="4563321at2"/>
<dbReference type="RefSeq" id="WP_064442315.1">
    <property type="nucleotide sequence ID" value="NZ_BDDI01000022.1"/>
</dbReference>
<dbReference type="Pfam" id="PF24202">
    <property type="entry name" value="DUF7427"/>
    <property type="match status" value="1"/>
</dbReference>
<gene>
    <name evidence="1" type="ORF">FHU29_004297</name>
</gene>
<evidence type="ECO:0000313" key="2">
    <source>
        <dbReference type="Proteomes" id="UP000567922"/>
    </source>
</evidence>
<evidence type="ECO:0000313" key="1">
    <source>
        <dbReference type="EMBL" id="MBB3039809.1"/>
    </source>
</evidence>
<sequence>MTLTSVAAWRALIAGIVAYEIVAPPGELLTDGMDRWRTAHPVLAVISVWLVAAHLLRVVPPAADPLSVAGRVVGGVRGWLGWR</sequence>
<accession>A0A839RTX6</accession>
<name>A0A839RTX6_9ACTN</name>
<dbReference type="AlphaFoldDB" id="A0A839RTX6"/>
<dbReference type="EMBL" id="JACHWS010000004">
    <property type="protein sequence ID" value="MBB3039809.1"/>
    <property type="molecule type" value="Genomic_DNA"/>
</dbReference>
<keyword evidence="2" id="KW-1185">Reference proteome</keyword>
<reference evidence="1 2" key="1">
    <citation type="submission" date="2020-08" db="EMBL/GenBank/DDBJ databases">
        <title>Sequencing the genomes of 1000 actinobacteria strains.</title>
        <authorList>
            <person name="Klenk H.-P."/>
        </authorList>
    </citation>
    <scope>NUCLEOTIDE SEQUENCE [LARGE SCALE GENOMIC DNA]</scope>
    <source>
        <strain evidence="1 2">DSM 45258</strain>
    </source>
</reference>
<dbReference type="Proteomes" id="UP000567922">
    <property type="component" value="Unassembled WGS sequence"/>
</dbReference>
<organism evidence="1 2">
    <name type="scientific">Hoyosella altamirensis</name>
    <dbReference type="NCBI Taxonomy" id="616997"/>
    <lineage>
        <taxon>Bacteria</taxon>
        <taxon>Bacillati</taxon>
        <taxon>Actinomycetota</taxon>
        <taxon>Actinomycetes</taxon>
        <taxon>Mycobacteriales</taxon>
        <taxon>Hoyosellaceae</taxon>
        <taxon>Hoyosella</taxon>
    </lineage>
</organism>
<dbReference type="InterPro" id="IPR055850">
    <property type="entry name" value="DUF7427"/>
</dbReference>
<proteinExistence type="predicted"/>